<evidence type="ECO:0000313" key="1">
    <source>
        <dbReference type="EMBL" id="KAJ5106343.1"/>
    </source>
</evidence>
<proteinExistence type="predicted"/>
<dbReference type="Proteomes" id="UP001149165">
    <property type="component" value="Unassembled WGS sequence"/>
</dbReference>
<dbReference type="EMBL" id="JAPQKH010000003">
    <property type="protein sequence ID" value="KAJ5106343.1"/>
    <property type="molecule type" value="Genomic_DNA"/>
</dbReference>
<protein>
    <submittedName>
        <fullName evidence="1">Uncharacterized protein</fullName>
    </submittedName>
</protein>
<comment type="caution">
    <text evidence="1">The sequence shown here is derived from an EMBL/GenBank/DDBJ whole genome shotgun (WGS) entry which is preliminary data.</text>
</comment>
<gene>
    <name evidence="1" type="ORF">N7456_003018</name>
</gene>
<keyword evidence="2" id="KW-1185">Reference proteome</keyword>
<evidence type="ECO:0000313" key="2">
    <source>
        <dbReference type="Proteomes" id="UP001149165"/>
    </source>
</evidence>
<sequence length="68" mass="7640">MPRVVTVLSVAAAEEEDMPEVIEVARRFSVRSNCQNWTLEVLNSLEARGLIVFDEAAWAAMEIHRQGP</sequence>
<organism evidence="1 2">
    <name type="scientific">Penicillium angulare</name>
    <dbReference type="NCBI Taxonomy" id="116970"/>
    <lineage>
        <taxon>Eukaryota</taxon>
        <taxon>Fungi</taxon>
        <taxon>Dikarya</taxon>
        <taxon>Ascomycota</taxon>
        <taxon>Pezizomycotina</taxon>
        <taxon>Eurotiomycetes</taxon>
        <taxon>Eurotiomycetidae</taxon>
        <taxon>Eurotiales</taxon>
        <taxon>Aspergillaceae</taxon>
        <taxon>Penicillium</taxon>
    </lineage>
</organism>
<reference evidence="1" key="1">
    <citation type="submission" date="2022-11" db="EMBL/GenBank/DDBJ databases">
        <authorList>
            <person name="Petersen C."/>
        </authorList>
    </citation>
    <scope>NUCLEOTIDE SEQUENCE</scope>
    <source>
        <strain evidence="1">IBT 30069</strain>
    </source>
</reference>
<name>A0A9W9FTZ6_9EURO</name>
<reference evidence="1" key="2">
    <citation type="journal article" date="2023" name="IMA Fungus">
        <title>Comparative genomic study of the Penicillium genus elucidates a diverse pangenome and 15 lateral gene transfer events.</title>
        <authorList>
            <person name="Petersen C."/>
            <person name="Sorensen T."/>
            <person name="Nielsen M.R."/>
            <person name="Sondergaard T.E."/>
            <person name="Sorensen J.L."/>
            <person name="Fitzpatrick D.A."/>
            <person name="Frisvad J.C."/>
            <person name="Nielsen K.L."/>
        </authorList>
    </citation>
    <scope>NUCLEOTIDE SEQUENCE</scope>
    <source>
        <strain evidence="1">IBT 30069</strain>
    </source>
</reference>
<accession>A0A9W9FTZ6</accession>
<dbReference type="AlphaFoldDB" id="A0A9W9FTZ6"/>